<dbReference type="AlphaFoldDB" id="A0A063Y6F5"/>
<dbReference type="STRING" id="267850.ADINL_1332"/>
<evidence type="ECO:0000259" key="2">
    <source>
        <dbReference type="Pfam" id="PF25583"/>
    </source>
</evidence>
<dbReference type="PANTHER" id="PTHR34580:SF1">
    <property type="entry name" value="PROTEIN PAFC"/>
    <property type="match status" value="1"/>
</dbReference>
<dbReference type="Pfam" id="PF25583">
    <property type="entry name" value="WCX"/>
    <property type="match status" value="1"/>
</dbReference>
<dbReference type="RefSeq" id="WP_036545106.1">
    <property type="nucleotide sequence ID" value="NZ_JMSZ01000016.1"/>
</dbReference>
<protein>
    <submittedName>
        <fullName evidence="3">Transcriptional regulator-like protein</fullName>
    </submittedName>
</protein>
<evidence type="ECO:0000259" key="1">
    <source>
        <dbReference type="Pfam" id="PF13280"/>
    </source>
</evidence>
<comment type="caution">
    <text evidence="3">The sequence shown here is derived from an EMBL/GenBank/DDBJ whole genome shotgun (WGS) entry which is preliminary data.</text>
</comment>
<sequence length="338" mass="38391">MTQQRDTLFRTLAMLQLIPRSPGFRATSTLCALLEERGFRVDMRTIQRDLEKLSSHFPLLCDKQRKPYRWSFDPAFKSNLPALDTPTALAWVLAESYLQNLLPQVAVEQLSNQFSSARKYLEQLSENGFSHWSRQVKAIPNGKALIPALIDPHVWAKVTDALLNARALDVTYLSRAKGAFKTYTLHPQGLVARHSVTYLLATVNEYDDIRQFALHRIQQANESGDAYKPKADFDLDDYLSQGAFGYPLDGKPVELVARVRPEVAWLLSETPVSEIQQLSEPDIEGWVTLTATLPNDQQTLWWIMGFGASIQVIEPASWRDMIYQNAQQIVDWQQSAVV</sequence>
<dbReference type="PROSITE" id="PS52050">
    <property type="entry name" value="WYL"/>
    <property type="match status" value="1"/>
</dbReference>
<dbReference type="Proteomes" id="UP000027318">
    <property type="component" value="Unassembled WGS sequence"/>
</dbReference>
<dbReference type="PATRIC" id="fig|267850.7.peg.1327"/>
<dbReference type="PANTHER" id="PTHR34580">
    <property type="match status" value="1"/>
</dbReference>
<feature type="domain" description="WCX" evidence="2">
    <location>
        <begin position="252"/>
        <end position="329"/>
    </location>
</feature>
<organism evidence="3 4">
    <name type="scientific">Nitrincola lacisaponensis</name>
    <dbReference type="NCBI Taxonomy" id="267850"/>
    <lineage>
        <taxon>Bacteria</taxon>
        <taxon>Pseudomonadati</taxon>
        <taxon>Pseudomonadota</taxon>
        <taxon>Gammaproteobacteria</taxon>
        <taxon>Oceanospirillales</taxon>
        <taxon>Oceanospirillaceae</taxon>
        <taxon>Nitrincola</taxon>
    </lineage>
</organism>
<dbReference type="Pfam" id="PF13280">
    <property type="entry name" value="WYL"/>
    <property type="match status" value="1"/>
</dbReference>
<dbReference type="OrthoDB" id="8595817at2"/>
<keyword evidence="4" id="KW-1185">Reference proteome</keyword>
<feature type="domain" description="WYL" evidence="1">
    <location>
        <begin position="154"/>
        <end position="220"/>
    </location>
</feature>
<gene>
    <name evidence="3" type="ORF">ADINL_1332</name>
</gene>
<evidence type="ECO:0000313" key="3">
    <source>
        <dbReference type="EMBL" id="KDE40740.1"/>
    </source>
</evidence>
<evidence type="ECO:0000313" key="4">
    <source>
        <dbReference type="Proteomes" id="UP000027318"/>
    </source>
</evidence>
<name>A0A063Y6F5_9GAMM</name>
<dbReference type="InterPro" id="IPR057727">
    <property type="entry name" value="WCX_dom"/>
</dbReference>
<proteinExistence type="predicted"/>
<reference evidence="3 4" key="1">
    <citation type="journal article" date="2005" name="Int. J. Syst. Evol. Microbiol.">
        <title>Nitrincola lacisaponensis gen. nov., sp. nov., a novel alkaliphilic bacterium isolated from an alkaline, saline lake.</title>
        <authorList>
            <person name="Dimitriu P.A."/>
            <person name="Shukla S.K."/>
            <person name="Conradt J."/>
            <person name="Marquez M.C."/>
            <person name="Ventosa A."/>
            <person name="Maglia A."/>
            <person name="Peyton B.M."/>
            <person name="Pinkart H.C."/>
            <person name="Mormile M.R."/>
        </authorList>
    </citation>
    <scope>NUCLEOTIDE SEQUENCE [LARGE SCALE GENOMIC DNA]</scope>
    <source>
        <strain evidence="3 4">4CA</strain>
    </source>
</reference>
<dbReference type="InterPro" id="IPR051534">
    <property type="entry name" value="CBASS_pafABC_assoc_protein"/>
</dbReference>
<accession>A0A063Y6F5</accession>
<dbReference type="EMBL" id="JMSZ01000016">
    <property type="protein sequence ID" value="KDE40740.1"/>
    <property type="molecule type" value="Genomic_DNA"/>
</dbReference>
<dbReference type="InterPro" id="IPR026881">
    <property type="entry name" value="WYL_dom"/>
</dbReference>